<comment type="caution">
    <text evidence="3">The sequence shown here is derived from an EMBL/GenBank/DDBJ whole genome shotgun (WGS) entry which is preliminary data.</text>
</comment>
<keyword evidence="1 2" id="KW-0811">Translocation</keyword>
<keyword evidence="4" id="KW-1185">Reference proteome</keyword>
<dbReference type="GO" id="GO:0005643">
    <property type="term" value="C:nuclear pore"/>
    <property type="evidence" value="ECO:0007669"/>
    <property type="project" value="UniProtKB-UniRule"/>
</dbReference>
<dbReference type="AlphaFoldDB" id="A0AAV5QZI0"/>
<dbReference type="GO" id="GO:0003713">
    <property type="term" value="F:transcription coactivator activity"/>
    <property type="evidence" value="ECO:0007669"/>
    <property type="project" value="UniProtKB-UniRule"/>
</dbReference>
<dbReference type="InterPro" id="IPR018783">
    <property type="entry name" value="TF_ENY2"/>
</dbReference>
<keyword evidence="2" id="KW-0653">Protein transport</keyword>
<gene>
    <name evidence="2" type="primary">SUS1</name>
    <name evidence="3" type="ORF">DAPK24_011840</name>
</gene>
<dbReference type="Gene3D" id="1.10.246.140">
    <property type="match status" value="1"/>
</dbReference>
<dbReference type="GO" id="GO:0005654">
    <property type="term" value="C:nucleoplasm"/>
    <property type="evidence" value="ECO:0007669"/>
    <property type="project" value="UniProtKB-SubCell"/>
</dbReference>
<dbReference type="HAMAP" id="MF_03046">
    <property type="entry name" value="ENY2_Sus1"/>
    <property type="match status" value="1"/>
</dbReference>
<dbReference type="GO" id="GO:0071819">
    <property type="term" value="C:DUBm complex"/>
    <property type="evidence" value="ECO:0007669"/>
    <property type="project" value="UniProtKB-UniRule"/>
</dbReference>
<dbReference type="Pfam" id="PF10163">
    <property type="entry name" value="EnY2"/>
    <property type="match status" value="1"/>
</dbReference>
<dbReference type="GO" id="GO:0000124">
    <property type="term" value="C:SAGA complex"/>
    <property type="evidence" value="ECO:0007669"/>
    <property type="project" value="UniProtKB-UniRule"/>
</dbReference>
<protein>
    <recommendedName>
        <fullName evidence="2">Transcription and mRNA export factor SUS1</fullName>
    </recommendedName>
</protein>
<accession>A0AAV5QZI0</accession>
<keyword evidence="2" id="KW-0010">Activator</keyword>
<evidence type="ECO:0000313" key="3">
    <source>
        <dbReference type="EMBL" id="GMM44609.1"/>
    </source>
</evidence>
<dbReference type="EMBL" id="BTGB01000001">
    <property type="protein sequence ID" value="GMM44609.1"/>
    <property type="molecule type" value="Genomic_DNA"/>
</dbReference>
<keyword evidence="2" id="KW-0805">Transcription regulation</keyword>
<keyword evidence="2" id="KW-0509">mRNA transport</keyword>
<comment type="subunit">
    <text evidence="2">Component of the nuclear pore complex (NPC)-associated TREX-2 complex (transcription and export complex 2), composed of at least SUS1, SAC3, THP1, SEM1, and CDC31. TREX-2 contains 2 SUS1 chains. The TREX-2 complex interacts with the nucleoporin NUP1. Component of the 1.8 MDa SAGA transcription coactivator-HAT complex. SAGA is built of 5 distinct domains with specialized functions. Within the SAGA complex, SUS1, SGF11, SGF73 and UBP8 form an additional subcomplex of SAGA called the DUB module (deubiquitination module). Interacts directly with THP1, SAC3, SGF11, and with the RNA polymerase II.</text>
</comment>
<sequence length="94" mass="10953">MSNEDLHTRIQGELVQSGAYAEIYNHLERELRNSGWYDEFLNLTVNKIEHTDDKQLQLGKLIAQLQDKGIESVPDNIKEDTLRRIAQFLDKVIE</sequence>
<dbReference type="InterPro" id="IPR038212">
    <property type="entry name" value="TF_EnY2_sf"/>
</dbReference>
<evidence type="ECO:0000256" key="2">
    <source>
        <dbReference type="HAMAP-Rule" id="MF_03046"/>
    </source>
</evidence>
<comment type="similarity">
    <text evidence="2">Belongs to the ENY2 family.</text>
</comment>
<dbReference type="GO" id="GO:0006325">
    <property type="term" value="P:chromatin organization"/>
    <property type="evidence" value="ECO:0007669"/>
    <property type="project" value="UniProtKB-KW"/>
</dbReference>
<keyword evidence="2" id="KW-0156">Chromatin regulator</keyword>
<reference evidence="3 4" key="1">
    <citation type="journal article" date="2023" name="Elife">
        <title>Identification of key yeast species and microbe-microbe interactions impacting larval growth of Drosophila in the wild.</title>
        <authorList>
            <person name="Mure A."/>
            <person name="Sugiura Y."/>
            <person name="Maeda R."/>
            <person name="Honda K."/>
            <person name="Sakurai N."/>
            <person name="Takahashi Y."/>
            <person name="Watada M."/>
            <person name="Katoh T."/>
            <person name="Gotoh A."/>
            <person name="Gotoh Y."/>
            <person name="Taniguchi I."/>
            <person name="Nakamura K."/>
            <person name="Hayashi T."/>
            <person name="Katayama T."/>
            <person name="Uemura T."/>
            <person name="Hattori Y."/>
        </authorList>
    </citation>
    <scope>NUCLEOTIDE SEQUENCE [LARGE SCALE GENOMIC DNA]</scope>
    <source>
        <strain evidence="3 4">PK-24</strain>
    </source>
</reference>
<comment type="function">
    <text evidence="2">Involved in mRNA export coupled transcription activation by association with both the TREX-2 and the SAGA complexes. At the promoters, SAGA is required for recruitment of the basal transcription machinery. It influences RNA polymerase II transcriptional activity through different activities such as TBP interaction and promoter selectivity, interaction with transcription activators, and chromatin modification through histone acetylation and deubiquitination. Within the SAGA complex, participates to a subcomplex required for deubiquitination of H2B and for the maintenance of steady-state H3 methylation levels. The TREX-2 complex functions in docking export-competent ribonucleoprotein particles (mRNPs) to the nuclear entrance of the nuclear pore complex (nuclear basket). TREX-2 participates in mRNA export and accurate chromatin positioning in the nucleus by tethering genes to the nuclear periphery. May also be involved in cytoplasmic mRNA decay by interaction with components of P-bodies.</text>
</comment>
<evidence type="ECO:0000313" key="4">
    <source>
        <dbReference type="Proteomes" id="UP001378960"/>
    </source>
</evidence>
<proteinExistence type="inferred from homology"/>
<keyword evidence="2" id="KW-0963">Cytoplasm</keyword>
<keyword evidence="2" id="KW-0813">Transport</keyword>
<comment type="subcellular location">
    <subcellularLocation>
        <location evidence="2">Nucleus</location>
        <location evidence="2">Nucleoplasm</location>
    </subcellularLocation>
    <subcellularLocation>
        <location evidence="2">Cytoplasm</location>
        <location evidence="2">P-body</location>
    </subcellularLocation>
</comment>
<keyword evidence="2" id="KW-0804">Transcription</keyword>
<dbReference type="PANTHER" id="PTHR12514">
    <property type="entry name" value="ENHANCER OF YELLOW 2 TRANSCRIPTION FACTOR"/>
    <property type="match status" value="1"/>
</dbReference>
<dbReference type="Proteomes" id="UP001378960">
    <property type="component" value="Unassembled WGS sequence"/>
</dbReference>
<evidence type="ECO:0000256" key="1">
    <source>
        <dbReference type="ARBA" id="ARBA00023010"/>
    </source>
</evidence>
<dbReference type="GO" id="GO:0015031">
    <property type="term" value="P:protein transport"/>
    <property type="evidence" value="ECO:0007669"/>
    <property type="project" value="UniProtKB-KW"/>
</dbReference>
<name>A0AAV5QZI0_PICKL</name>
<dbReference type="GO" id="GO:0006406">
    <property type="term" value="P:mRNA export from nucleus"/>
    <property type="evidence" value="ECO:0007669"/>
    <property type="project" value="UniProtKB-UniRule"/>
</dbReference>
<dbReference type="GO" id="GO:0070390">
    <property type="term" value="C:transcription export complex 2"/>
    <property type="evidence" value="ECO:0007669"/>
    <property type="project" value="UniProtKB-UniRule"/>
</dbReference>
<dbReference type="GO" id="GO:0006368">
    <property type="term" value="P:transcription elongation by RNA polymerase II"/>
    <property type="evidence" value="ECO:0007669"/>
    <property type="project" value="UniProtKB-UniRule"/>
</dbReference>
<organism evidence="3 4">
    <name type="scientific">Pichia kluyveri</name>
    <name type="common">Yeast</name>
    <dbReference type="NCBI Taxonomy" id="36015"/>
    <lineage>
        <taxon>Eukaryota</taxon>
        <taxon>Fungi</taxon>
        <taxon>Dikarya</taxon>
        <taxon>Ascomycota</taxon>
        <taxon>Saccharomycotina</taxon>
        <taxon>Pichiomycetes</taxon>
        <taxon>Pichiales</taxon>
        <taxon>Pichiaceae</taxon>
        <taxon>Pichia</taxon>
    </lineage>
</organism>
<keyword evidence="2" id="KW-0539">Nucleus</keyword>
<dbReference type="GO" id="GO:0000932">
    <property type="term" value="C:P-body"/>
    <property type="evidence" value="ECO:0007669"/>
    <property type="project" value="UniProtKB-SubCell"/>
</dbReference>